<sequence length="1091" mass="126279">MTEYHRCLLSKLISNKQCITTDKVILLGSLQLVIRDNSVYPKGTILFEDETGKVPCLLIGYEKEWFTRTIALLSWSFLINKQPNGKEVFHLEVHSEVLLLQDTEALYSKATTINIESFEKRNRLSFSSQQLNPLSFKTATDMLFNFDRNSTESPSKLNLVALINMKSVLYQTEDETAFIVTLNEVYDPCSFVHIIFNGDHYIEYYKMIIIGEIYSFKEATFNKKASQSIPIFEIIDVSSIDPVKNINGEHEIVYNSSNLVENTQNSTDLGCLCFGYEGIITYIIDNALGLFVLDSEYILHLGKYPEYNPLITPYRLGMKLLLHNIHAIKLSMEKDTWKLNNHKNCPSFENINVIFAACHCSTIQVIRFPNEIIRSDSVSQKIISKFSSFRNSDLITLLEFLWVQKAYYDISNKFPGEFEDLTLLSDPRPSKSNYKKVESCLLSKLLRKYRVSNYFQDWTQDYFNHKSSCRITEENEEINIRLPPISEVLQFIIELVSSQKLSEIHGGDQSKVFSQNEAKLEKIHLMGFLEGSLDGTLQLKDQTGKISVVNISIEKIHTHHLNNVWIIPEYELVIEQHDKIYLRFAIEKCFCFYAKPYNSPFKNNQIIFQVRHIFSTKLNCPSEYLAPNMNCKLQIETVLDYSEDSPDLTTNSRKNSFNNSSRSAFIHLSGDFIKILPAMHVGLFYELSFDKPEQIFNSMGRIINFNLNNFVTANVINFQWDTPNSELSTFEDLFGHVIRPKILELDESSKDSFRVLEKTFSTEDKILNVQEILNEYLIGRLVSLKGLVISKEIRSSLVQPNFMNSSTSKYINVGQLNANLLLRIQDIQTEEIIDVYINNISRYVIPIGLIPGQTITLRKVEVRNSDLGNLYCYTHEITHISLQGYPKANISFYQELDNKYLIDLFEDGISIQCTFRVLCRITHIYEIILQFICEACERIIYNNTCPNGCNLGRRFYAFSKFKISDGTCFAIVTARDDIVVRELLCINDDSYRKICDKVEKSRFFYEWNISNDNDFMKKSLSDFISLKGIRRDVILFCRKLHKEKKEKIINQTQQSSIIELNAVRIAEKLPIFEARKNLKLIEKTKSNLNDI</sequence>
<keyword evidence="6" id="KW-0779">Telomere</keyword>
<name>A0A9W4STQ1_9GLOM</name>
<dbReference type="OrthoDB" id="2314520at2759"/>
<reference evidence="9" key="1">
    <citation type="submission" date="2022-08" db="EMBL/GenBank/DDBJ databases">
        <authorList>
            <person name="Kallberg Y."/>
            <person name="Tangrot J."/>
            <person name="Rosling A."/>
        </authorList>
    </citation>
    <scope>NUCLEOTIDE SEQUENCE</scope>
    <source>
        <strain evidence="9">Wild A</strain>
    </source>
</reference>
<dbReference type="GO" id="GO:0045740">
    <property type="term" value="P:positive regulation of DNA replication"/>
    <property type="evidence" value="ECO:0007669"/>
    <property type="project" value="TreeGrafter"/>
</dbReference>
<dbReference type="PANTHER" id="PTHR14865">
    <property type="entry name" value="CST COMPLEX SUBUNIT CTC1"/>
    <property type="match status" value="1"/>
</dbReference>
<dbReference type="InterPro" id="IPR029156">
    <property type="entry name" value="CTC1"/>
</dbReference>
<keyword evidence="5" id="KW-0158">Chromosome</keyword>
<proteinExistence type="inferred from homology"/>
<evidence type="ECO:0000313" key="9">
    <source>
        <dbReference type="EMBL" id="CAI2181250.1"/>
    </source>
</evidence>
<evidence type="ECO:0000256" key="6">
    <source>
        <dbReference type="ARBA" id="ARBA00022895"/>
    </source>
</evidence>
<gene>
    <name evidence="9" type="ORF">FWILDA_LOCUS9990</name>
</gene>
<dbReference type="GO" id="GO:0042162">
    <property type="term" value="F:telomeric DNA binding"/>
    <property type="evidence" value="ECO:0007669"/>
    <property type="project" value="TreeGrafter"/>
</dbReference>
<evidence type="ECO:0000313" key="10">
    <source>
        <dbReference type="Proteomes" id="UP001153678"/>
    </source>
</evidence>
<evidence type="ECO:0000256" key="5">
    <source>
        <dbReference type="ARBA" id="ARBA00022454"/>
    </source>
</evidence>
<dbReference type="PANTHER" id="PTHR14865:SF2">
    <property type="entry name" value="CST COMPLEX SUBUNIT CTC1"/>
    <property type="match status" value="1"/>
</dbReference>
<protein>
    <recommendedName>
        <fullName evidence="4">CST complex subunit CTC1</fullName>
    </recommendedName>
</protein>
<dbReference type="Proteomes" id="UP001153678">
    <property type="component" value="Unassembled WGS sequence"/>
</dbReference>
<evidence type="ECO:0000256" key="1">
    <source>
        <dbReference type="ARBA" id="ARBA00004123"/>
    </source>
</evidence>
<dbReference type="EMBL" id="CAMKVN010002469">
    <property type="protein sequence ID" value="CAI2181250.1"/>
    <property type="molecule type" value="Genomic_DNA"/>
</dbReference>
<dbReference type="GO" id="GO:0010833">
    <property type="term" value="P:telomere maintenance via telomere lengthening"/>
    <property type="evidence" value="ECO:0007669"/>
    <property type="project" value="TreeGrafter"/>
</dbReference>
<comment type="similarity">
    <text evidence="3">Belongs to the CTC1 family.</text>
</comment>
<evidence type="ECO:0000256" key="3">
    <source>
        <dbReference type="ARBA" id="ARBA00006332"/>
    </source>
</evidence>
<keyword evidence="8" id="KW-0539">Nucleus</keyword>
<keyword evidence="10" id="KW-1185">Reference proteome</keyword>
<comment type="caution">
    <text evidence="9">The sequence shown here is derived from an EMBL/GenBank/DDBJ whole genome shotgun (WGS) entry which is preliminary data.</text>
</comment>
<evidence type="ECO:0000256" key="8">
    <source>
        <dbReference type="ARBA" id="ARBA00023242"/>
    </source>
</evidence>
<accession>A0A9W4STQ1</accession>
<dbReference type="AlphaFoldDB" id="A0A9W4STQ1"/>
<dbReference type="Pfam" id="PF15489">
    <property type="entry name" value="CTC1"/>
    <property type="match status" value="2"/>
</dbReference>
<keyword evidence="7" id="KW-0238">DNA-binding</keyword>
<dbReference type="GO" id="GO:1990879">
    <property type="term" value="C:CST complex"/>
    <property type="evidence" value="ECO:0007669"/>
    <property type="project" value="TreeGrafter"/>
</dbReference>
<organism evidence="9 10">
    <name type="scientific">Funneliformis geosporum</name>
    <dbReference type="NCBI Taxonomy" id="1117311"/>
    <lineage>
        <taxon>Eukaryota</taxon>
        <taxon>Fungi</taxon>
        <taxon>Fungi incertae sedis</taxon>
        <taxon>Mucoromycota</taxon>
        <taxon>Glomeromycotina</taxon>
        <taxon>Glomeromycetes</taxon>
        <taxon>Glomerales</taxon>
        <taxon>Glomeraceae</taxon>
        <taxon>Funneliformis</taxon>
    </lineage>
</organism>
<dbReference type="GO" id="GO:0003697">
    <property type="term" value="F:single-stranded DNA binding"/>
    <property type="evidence" value="ECO:0007669"/>
    <property type="project" value="InterPro"/>
</dbReference>
<evidence type="ECO:0000256" key="7">
    <source>
        <dbReference type="ARBA" id="ARBA00023125"/>
    </source>
</evidence>
<dbReference type="InterPro" id="IPR042617">
    <property type="entry name" value="CTC1-like"/>
</dbReference>
<evidence type="ECO:0000256" key="4">
    <source>
        <dbReference type="ARBA" id="ARBA00016175"/>
    </source>
</evidence>
<comment type="subcellular location">
    <subcellularLocation>
        <location evidence="2">Chromosome</location>
        <location evidence="2">Telomere</location>
    </subcellularLocation>
    <subcellularLocation>
        <location evidence="1">Nucleus</location>
    </subcellularLocation>
</comment>
<evidence type="ECO:0000256" key="2">
    <source>
        <dbReference type="ARBA" id="ARBA00004574"/>
    </source>
</evidence>